<feature type="non-terminal residue" evidence="1">
    <location>
        <position position="62"/>
    </location>
</feature>
<dbReference type="InterPro" id="IPR029058">
    <property type="entry name" value="AB_hydrolase_fold"/>
</dbReference>
<dbReference type="AlphaFoldDB" id="A0A6G4X9K4"/>
<protein>
    <submittedName>
        <fullName evidence="1">Alpha/beta hydrolase</fullName>
    </submittedName>
</protein>
<comment type="caution">
    <text evidence="1">The sequence shown here is derived from an EMBL/GenBank/DDBJ whole genome shotgun (WGS) entry which is preliminary data.</text>
</comment>
<evidence type="ECO:0000313" key="2">
    <source>
        <dbReference type="Proteomes" id="UP000477722"/>
    </source>
</evidence>
<gene>
    <name evidence="1" type="ORF">G5C65_34425</name>
</gene>
<keyword evidence="2" id="KW-1185">Reference proteome</keyword>
<dbReference type="GO" id="GO:0016787">
    <property type="term" value="F:hydrolase activity"/>
    <property type="evidence" value="ECO:0007669"/>
    <property type="project" value="UniProtKB-KW"/>
</dbReference>
<accession>A0A6G4X9K4</accession>
<evidence type="ECO:0000313" key="1">
    <source>
        <dbReference type="EMBL" id="NGO73341.1"/>
    </source>
</evidence>
<organism evidence="1 2">
    <name type="scientific">Streptomyces boncukensis</name>
    <dbReference type="NCBI Taxonomy" id="2711219"/>
    <lineage>
        <taxon>Bacteria</taxon>
        <taxon>Bacillati</taxon>
        <taxon>Actinomycetota</taxon>
        <taxon>Actinomycetes</taxon>
        <taxon>Kitasatosporales</taxon>
        <taxon>Streptomycetaceae</taxon>
        <taxon>Streptomyces</taxon>
    </lineage>
</organism>
<reference evidence="1 2" key="1">
    <citation type="submission" date="2020-02" db="EMBL/GenBank/DDBJ databases">
        <title>Whole-genome analyses of novel actinobacteria.</title>
        <authorList>
            <person name="Sahin N."/>
            <person name="Tatar D."/>
        </authorList>
    </citation>
    <scope>NUCLEOTIDE SEQUENCE [LARGE SCALE GENOMIC DNA]</scope>
    <source>
        <strain evidence="1 2">SB3404</strain>
    </source>
</reference>
<dbReference type="SUPFAM" id="SSF53474">
    <property type="entry name" value="alpha/beta-Hydrolases"/>
    <property type="match status" value="1"/>
</dbReference>
<dbReference type="Proteomes" id="UP000477722">
    <property type="component" value="Unassembled WGS sequence"/>
</dbReference>
<dbReference type="EMBL" id="JAAKZZ010000697">
    <property type="protein sequence ID" value="NGO73341.1"/>
    <property type="molecule type" value="Genomic_DNA"/>
</dbReference>
<sequence>MPHYTSYDGARLAYRTLGEASASAPLVCLAGGPAREAAYLGDLGGLSAYRPLVIPDSRGTGG</sequence>
<dbReference type="Gene3D" id="3.40.50.1820">
    <property type="entry name" value="alpha/beta hydrolase"/>
    <property type="match status" value="1"/>
</dbReference>
<keyword evidence="1" id="KW-0378">Hydrolase</keyword>
<name>A0A6G4X9K4_9ACTN</name>
<proteinExistence type="predicted"/>